<comment type="catalytic activity">
    <reaction evidence="6">
        <text>L-glutamyl-tRNA(Gln) + L-glutamine + ATP + H2O = L-glutaminyl-tRNA(Gln) + L-glutamate + ADP + phosphate + H(+)</text>
        <dbReference type="Rhea" id="RHEA:17521"/>
        <dbReference type="Rhea" id="RHEA-COMP:9681"/>
        <dbReference type="Rhea" id="RHEA-COMP:9684"/>
        <dbReference type="ChEBI" id="CHEBI:15377"/>
        <dbReference type="ChEBI" id="CHEBI:15378"/>
        <dbReference type="ChEBI" id="CHEBI:29985"/>
        <dbReference type="ChEBI" id="CHEBI:30616"/>
        <dbReference type="ChEBI" id="CHEBI:43474"/>
        <dbReference type="ChEBI" id="CHEBI:58359"/>
        <dbReference type="ChEBI" id="CHEBI:78520"/>
        <dbReference type="ChEBI" id="CHEBI:78521"/>
        <dbReference type="ChEBI" id="CHEBI:456216"/>
        <dbReference type="EC" id="6.3.5.7"/>
    </reaction>
</comment>
<dbReference type="SUPFAM" id="SSF75304">
    <property type="entry name" value="Amidase signature (AS) enzymes"/>
    <property type="match status" value="1"/>
</dbReference>
<dbReference type="InterPro" id="IPR000120">
    <property type="entry name" value="Amidase"/>
</dbReference>
<dbReference type="GO" id="GO:0030956">
    <property type="term" value="C:glutamyl-tRNA(Gln) amidotransferase complex"/>
    <property type="evidence" value="ECO:0007669"/>
    <property type="project" value="InterPro"/>
</dbReference>
<evidence type="ECO:0000313" key="9">
    <source>
        <dbReference type="Proteomes" id="UP001152172"/>
    </source>
</evidence>
<comment type="caution">
    <text evidence="8">The sequence shown here is derived from an EMBL/GenBank/DDBJ whole genome shotgun (WGS) entry which is preliminary data.</text>
</comment>
<keyword evidence="2 6" id="KW-0547">Nucleotide-binding</keyword>
<feature type="domain" description="Amidase" evidence="7">
    <location>
        <begin position="24"/>
        <end position="463"/>
    </location>
</feature>
<evidence type="ECO:0000256" key="3">
    <source>
        <dbReference type="ARBA" id="ARBA00022840"/>
    </source>
</evidence>
<dbReference type="Gene3D" id="3.90.1300.10">
    <property type="entry name" value="Amidase signature (AS) domain"/>
    <property type="match status" value="1"/>
</dbReference>
<dbReference type="Proteomes" id="UP001152172">
    <property type="component" value="Unassembled WGS sequence"/>
</dbReference>
<dbReference type="EMBL" id="JAMKBI010000008">
    <property type="protein sequence ID" value="MCZ8533988.1"/>
    <property type="molecule type" value="Genomic_DNA"/>
</dbReference>
<dbReference type="PANTHER" id="PTHR11895">
    <property type="entry name" value="TRANSAMIDASE"/>
    <property type="match status" value="1"/>
</dbReference>
<organism evidence="8 9">
    <name type="scientific">Psychrobacillus psychrodurans</name>
    <dbReference type="NCBI Taxonomy" id="126157"/>
    <lineage>
        <taxon>Bacteria</taxon>
        <taxon>Bacillati</taxon>
        <taxon>Bacillota</taxon>
        <taxon>Bacilli</taxon>
        <taxon>Bacillales</taxon>
        <taxon>Bacillaceae</taxon>
        <taxon>Psychrobacillus</taxon>
    </lineage>
</organism>
<dbReference type="GO" id="GO:0050567">
    <property type="term" value="F:glutaminyl-tRNA synthase (glutamine-hydrolyzing) activity"/>
    <property type="evidence" value="ECO:0007669"/>
    <property type="project" value="UniProtKB-UniRule"/>
</dbReference>
<evidence type="ECO:0000256" key="2">
    <source>
        <dbReference type="ARBA" id="ARBA00022741"/>
    </source>
</evidence>
<keyword evidence="3 6" id="KW-0067">ATP-binding</keyword>
<name>A0A9X3RBA1_9BACI</name>
<dbReference type="InterPro" id="IPR036928">
    <property type="entry name" value="AS_sf"/>
</dbReference>
<comment type="similarity">
    <text evidence="6">Belongs to the amidase family. GatA subfamily.</text>
</comment>
<dbReference type="GO" id="GO:0005524">
    <property type="term" value="F:ATP binding"/>
    <property type="evidence" value="ECO:0007669"/>
    <property type="project" value="UniProtKB-KW"/>
</dbReference>
<dbReference type="RefSeq" id="WP_269922239.1">
    <property type="nucleotide sequence ID" value="NZ_JAMKBI010000008.1"/>
</dbReference>
<reference evidence="8" key="1">
    <citation type="submission" date="2022-05" db="EMBL/GenBank/DDBJ databases">
        <authorList>
            <person name="Colautti A."/>
            <person name="Iacumin L."/>
        </authorList>
    </citation>
    <scope>NUCLEOTIDE SEQUENCE</scope>
    <source>
        <strain evidence="8">DSM 30747</strain>
    </source>
</reference>
<dbReference type="AlphaFoldDB" id="A0A9X3RBA1"/>
<dbReference type="GO" id="GO:0006412">
    <property type="term" value="P:translation"/>
    <property type="evidence" value="ECO:0007669"/>
    <property type="project" value="UniProtKB-UniRule"/>
</dbReference>
<evidence type="ECO:0000256" key="4">
    <source>
        <dbReference type="ARBA" id="ARBA00022917"/>
    </source>
</evidence>
<comment type="subunit">
    <text evidence="6">Heterotrimer of A, B and C subunits.</text>
</comment>
<evidence type="ECO:0000313" key="8">
    <source>
        <dbReference type="EMBL" id="MCZ8533988.1"/>
    </source>
</evidence>
<feature type="active site" description="Charge relay system" evidence="6">
    <location>
        <position position="77"/>
    </location>
</feature>
<dbReference type="EC" id="6.3.5.7" evidence="6"/>
<feature type="active site" description="Charge relay system" evidence="6">
    <location>
        <position position="152"/>
    </location>
</feature>
<keyword evidence="4 6" id="KW-0648">Protein biosynthesis</keyword>
<comment type="function">
    <text evidence="5 6">Allows the formation of correctly charged Gln-tRNA(Gln) through the transamidation of misacylated Glu-tRNA(Gln) in organisms which lack glutaminyl-tRNA synthetase. The reaction takes place in the presence of glutamine and ATP through an activated gamma-phospho-Glu-tRNA(Gln).</text>
</comment>
<evidence type="ECO:0000256" key="6">
    <source>
        <dbReference type="HAMAP-Rule" id="MF_00120"/>
    </source>
</evidence>
<keyword evidence="1 6" id="KW-0436">Ligase</keyword>
<evidence type="ECO:0000256" key="1">
    <source>
        <dbReference type="ARBA" id="ARBA00022598"/>
    </source>
</evidence>
<proteinExistence type="inferred from homology"/>
<feature type="active site" description="Acyl-ester intermediate" evidence="6">
    <location>
        <position position="176"/>
    </location>
</feature>
<dbReference type="NCBIfam" id="TIGR00132">
    <property type="entry name" value="gatA"/>
    <property type="match status" value="1"/>
</dbReference>
<keyword evidence="9" id="KW-1185">Reference proteome</keyword>
<evidence type="ECO:0000259" key="7">
    <source>
        <dbReference type="Pfam" id="PF01425"/>
    </source>
</evidence>
<sequence>MTLFNRSSKELQGLIHNNEVSLVDLTNEAFARVEKLDGEVEAFLALNKEKALETATELEKIPFEERGPLFGLPIGVKDNIVTQGLETTCASKILQGFNPIYDATVVKKLREAGMITIGKLNMDEFAMGSSNENSAYKTTKNPWSLDRVPGGSSGASAAAVAAGEVPFSLGSDTGGSIRQPASYCGVVGMKPTYGRVSRFGLVAFASSLDQIGPITRNVEDNALLLEAISGVDPHDSTSADVDVPNFAAALTGDIKGLRIAVPKEYLGEGVSEAVRQSVMDALKVLEEQGATWEEVSLPHSKYALATYYILSSSEASSNLSRFDGIRYGFRAENVENLLDLYKETRAQGFGDEVKRRIMLGTYSLSAGTYDAYYKKAQQVRTLIKQDFDKVLADYDVIVGPTAPTPAFKIGENVEDPLTMYANDILTIPINLAGVPAISIPCGFEDGLPLGLQIIGNYFDESTIYRVAHAYEQSTDFHKQTPQIWEGK</sequence>
<accession>A0A9X3RBA1</accession>
<protein>
    <recommendedName>
        <fullName evidence="6">Glutamyl-tRNA(Gln) amidotransferase subunit A</fullName>
        <shortName evidence="6">Glu-ADT subunit A</shortName>
        <ecNumber evidence="6">6.3.5.7</ecNumber>
    </recommendedName>
</protein>
<dbReference type="PANTHER" id="PTHR11895:SF151">
    <property type="entry name" value="GLUTAMYL-TRNA(GLN) AMIDOTRANSFERASE SUBUNIT A"/>
    <property type="match status" value="1"/>
</dbReference>
<dbReference type="InterPro" id="IPR023631">
    <property type="entry name" value="Amidase_dom"/>
</dbReference>
<gene>
    <name evidence="6 8" type="primary">gatA</name>
    <name evidence="8" type="ORF">M9R61_11765</name>
</gene>
<dbReference type="Pfam" id="PF01425">
    <property type="entry name" value="Amidase"/>
    <property type="match status" value="1"/>
</dbReference>
<dbReference type="InterPro" id="IPR004412">
    <property type="entry name" value="GatA"/>
</dbReference>
<dbReference type="HAMAP" id="MF_00120">
    <property type="entry name" value="GatA"/>
    <property type="match status" value="1"/>
</dbReference>
<evidence type="ECO:0000256" key="5">
    <source>
        <dbReference type="ARBA" id="ARBA00025295"/>
    </source>
</evidence>